<comment type="caution">
    <text evidence="7">The sequence shown here is derived from an EMBL/GenBank/DDBJ whole genome shotgun (WGS) entry which is preliminary data.</text>
</comment>
<dbReference type="CDD" id="cd00130">
    <property type="entry name" value="PAS"/>
    <property type="match status" value="1"/>
</dbReference>
<feature type="region of interest" description="Disordered" evidence="4">
    <location>
        <begin position="259"/>
        <end position="283"/>
    </location>
</feature>
<proteinExistence type="predicted"/>
<dbReference type="PROSITE" id="PS50112">
    <property type="entry name" value="PAS"/>
    <property type="match status" value="1"/>
</dbReference>
<dbReference type="InterPro" id="IPR016137">
    <property type="entry name" value="RGS"/>
</dbReference>
<dbReference type="STRING" id="1037660.A0A066V307"/>
<sequence>MATFWQPPSHSSSDSSMLLASLPSQPDQLASQRPPKPPKRTSSDTRARNDCDIMPTQSQPSGMPAIGEIDLADAHRPGDMLLGGRKQLEKDEIYRKLYDLKLHSKEALSGSGYESTISRENGVGETSGSQHKDLRALGLNGVASKEDSASSQEDSSIETDETHLRPTPGSTQPQRPTREPKIKPGETARIRERSIGNVDDHETTARFDPNGFALPPMPRDRSLPSYTPSQGMTNESLLAALQLQHQHLLLEQQKNQQLLKEQQVPTSQYHHPQTHSLASGYYGTRNGLAHSPIQQFAPHTPQLPPLPSLFGAPQGLMMRGNSSYASSIKSTSENNNDTTQPHNFPDLHNLPVGAQTSFPNSHVRRDFEFSLKKLMDINVFEELLDDPMGRFRFRQWLQQSRGSATELASLNFATDVRCYEELLRHVRAIALGLHNQYLAPGASCELPVSSMEARAKTLESLRDLLEIRATFDAVSKGLIHDLYHNVWPAFIRTKITEHAKVRLASCVSPQDRGDIGEVFCLTNPRLPDAPIVLCSDGFCKLTGYSREQIIARNCRFLQGPATNPEAIQKLRDALNAAKPCCELLLNYRRDGTPFWNMLSMIPLLSASGEVDYFLGGQIEVSGALSSKSNLGFLIGGASGDENLARTEDGFAEAMGAAALRGEATYELSDEVTAAAARELGVDPTHLAGINVQVRASAGNTRGKKAAGQREDLSGNTVLGPNGAIGSLGSQTPSKSSLSRMKAKLFGSNKHIRAYDNFSQRIGGAETQFTEVLGIDEQMQRFDNVYSNVMVIRRQSRKIIFASPNLLASLGHPTHTPKAQNANSLLNSDFLALISHPWGEKSETKAVREAIRNAIERGVAYSAHVGLKLSKRESKKAAALASSKNARSDDLGNAAAAASLVKQGLIHLTPLKDCHGQAEAYTVLFG</sequence>
<dbReference type="SUPFAM" id="SSF55785">
    <property type="entry name" value="PYP-like sensor domain (PAS domain)"/>
    <property type="match status" value="1"/>
</dbReference>
<dbReference type="GO" id="GO:0005634">
    <property type="term" value="C:nucleus"/>
    <property type="evidence" value="ECO:0007669"/>
    <property type="project" value="TreeGrafter"/>
</dbReference>
<dbReference type="Proteomes" id="UP000027361">
    <property type="component" value="Unassembled WGS sequence"/>
</dbReference>
<dbReference type="EMBL" id="JMSN01000182">
    <property type="protein sequence ID" value="KDN36092.1"/>
    <property type="molecule type" value="Genomic_DNA"/>
</dbReference>
<keyword evidence="8" id="KW-1185">Reference proteome</keyword>
<evidence type="ECO:0008006" key="9">
    <source>
        <dbReference type="Google" id="ProtNLM"/>
    </source>
</evidence>
<evidence type="ECO:0000256" key="4">
    <source>
        <dbReference type="SAM" id="MobiDB-lite"/>
    </source>
</evidence>
<dbReference type="PROSITE" id="PS50132">
    <property type="entry name" value="RGS"/>
    <property type="match status" value="1"/>
</dbReference>
<feature type="compositionally biased region" description="Low complexity" evidence="4">
    <location>
        <begin position="7"/>
        <end position="24"/>
    </location>
</feature>
<keyword evidence="1" id="KW-0285">Flavoprotein</keyword>
<feature type="compositionally biased region" description="Basic and acidic residues" evidence="4">
    <location>
        <begin position="176"/>
        <end position="205"/>
    </location>
</feature>
<feature type="domain" description="PAS" evidence="5">
    <location>
        <begin position="528"/>
        <end position="577"/>
    </location>
</feature>
<dbReference type="InterPro" id="IPR036305">
    <property type="entry name" value="RGS_sf"/>
</dbReference>
<dbReference type="PANTHER" id="PTHR47429">
    <property type="entry name" value="PROTEIN TWIN LOV 1"/>
    <property type="match status" value="1"/>
</dbReference>
<gene>
    <name evidence="7" type="ORF">K437DRAFT_63121</name>
</gene>
<dbReference type="InterPro" id="IPR044926">
    <property type="entry name" value="RGS_subdomain_2"/>
</dbReference>
<name>A0A066V307_TILAU</name>
<evidence type="ECO:0000313" key="8">
    <source>
        <dbReference type="Proteomes" id="UP000027361"/>
    </source>
</evidence>
<feature type="compositionally biased region" description="Polar residues" evidence="4">
    <location>
        <begin position="112"/>
        <end position="129"/>
    </location>
</feature>
<accession>A0A066V307</accession>
<dbReference type="InterPro" id="IPR035965">
    <property type="entry name" value="PAS-like_dom_sf"/>
</dbReference>
<evidence type="ECO:0000256" key="1">
    <source>
        <dbReference type="ARBA" id="ARBA00022630"/>
    </source>
</evidence>
<feature type="compositionally biased region" description="Polar residues" evidence="4">
    <location>
        <begin position="264"/>
        <end position="277"/>
    </location>
</feature>
<dbReference type="OrthoDB" id="447251at2759"/>
<evidence type="ECO:0000259" key="6">
    <source>
        <dbReference type="PROSITE" id="PS50132"/>
    </source>
</evidence>
<dbReference type="Gene3D" id="1.10.167.10">
    <property type="entry name" value="Regulator of G-protein Signalling 4, domain 2"/>
    <property type="match status" value="1"/>
</dbReference>
<feature type="region of interest" description="Disordered" evidence="4">
    <location>
        <begin position="1"/>
        <end position="65"/>
    </location>
</feature>
<dbReference type="InterPro" id="IPR000014">
    <property type="entry name" value="PAS"/>
</dbReference>
<reference evidence="7 8" key="1">
    <citation type="submission" date="2014-05" db="EMBL/GenBank/DDBJ databases">
        <title>Draft genome sequence of a rare smut relative, Tilletiaria anomala UBC 951.</title>
        <authorList>
            <consortium name="DOE Joint Genome Institute"/>
            <person name="Toome M."/>
            <person name="Kuo A."/>
            <person name="Henrissat B."/>
            <person name="Lipzen A."/>
            <person name="Tritt A."/>
            <person name="Yoshinaga Y."/>
            <person name="Zane M."/>
            <person name="Barry K."/>
            <person name="Grigoriev I.V."/>
            <person name="Spatafora J.W."/>
            <person name="Aimea M.C."/>
        </authorList>
    </citation>
    <scope>NUCLEOTIDE SEQUENCE [LARGE SCALE GENOMIC DNA]</scope>
    <source>
        <strain evidence="7 8">UBC 951</strain>
    </source>
</reference>
<keyword evidence="3" id="KW-0157">Chromophore</keyword>
<dbReference type="Gene3D" id="3.30.450.20">
    <property type="entry name" value="PAS domain"/>
    <property type="match status" value="1"/>
</dbReference>
<feature type="compositionally biased region" description="Basic and acidic residues" evidence="4">
    <location>
        <begin position="41"/>
        <end position="51"/>
    </location>
</feature>
<dbReference type="Pfam" id="PF13426">
    <property type="entry name" value="PAS_9"/>
    <property type="match status" value="1"/>
</dbReference>
<dbReference type="SUPFAM" id="SSF48097">
    <property type="entry name" value="Regulator of G-protein signaling, RGS"/>
    <property type="match status" value="1"/>
</dbReference>
<dbReference type="AlphaFoldDB" id="A0A066V307"/>
<evidence type="ECO:0000313" key="7">
    <source>
        <dbReference type="EMBL" id="KDN36092.1"/>
    </source>
</evidence>
<evidence type="ECO:0000256" key="3">
    <source>
        <dbReference type="ARBA" id="ARBA00022991"/>
    </source>
</evidence>
<protein>
    <recommendedName>
        <fullName evidence="9">PAS domain-containing protein</fullName>
    </recommendedName>
</protein>
<feature type="region of interest" description="Disordered" evidence="4">
    <location>
        <begin position="105"/>
        <end position="231"/>
    </location>
</feature>
<dbReference type="RefSeq" id="XP_013239941.1">
    <property type="nucleotide sequence ID" value="XM_013384487.1"/>
</dbReference>
<keyword evidence="2" id="KW-0288">FMN</keyword>
<dbReference type="HOGENOM" id="CLU_315721_0_0_1"/>
<dbReference type="GeneID" id="25267662"/>
<feature type="domain" description="RGS" evidence="6">
    <location>
        <begin position="379"/>
        <end position="493"/>
    </location>
</feature>
<evidence type="ECO:0000259" key="5">
    <source>
        <dbReference type="PROSITE" id="PS50112"/>
    </source>
</evidence>
<evidence type="ECO:0000256" key="2">
    <source>
        <dbReference type="ARBA" id="ARBA00022643"/>
    </source>
</evidence>
<dbReference type="PANTHER" id="PTHR47429:SF2">
    <property type="entry name" value="PROTEIN TWIN LOV 1"/>
    <property type="match status" value="1"/>
</dbReference>
<organism evidence="7 8">
    <name type="scientific">Tilletiaria anomala (strain ATCC 24038 / CBS 436.72 / UBC 951)</name>
    <dbReference type="NCBI Taxonomy" id="1037660"/>
    <lineage>
        <taxon>Eukaryota</taxon>
        <taxon>Fungi</taxon>
        <taxon>Dikarya</taxon>
        <taxon>Basidiomycota</taxon>
        <taxon>Ustilaginomycotina</taxon>
        <taxon>Exobasidiomycetes</taxon>
        <taxon>Georgefischeriales</taxon>
        <taxon>Tilletiariaceae</taxon>
        <taxon>Tilletiaria</taxon>
    </lineage>
</organism>
<dbReference type="NCBIfam" id="TIGR00229">
    <property type="entry name" value="sensory_box"/>
    <property type="match status" value="1"/>
</dbReference>
<dbReference type="InParanoid" id="A0A066V307"/>